<accession>A0A919U9E6</accession>
<comment type="caution">
    <text evidence="2">The sequence shown here is derived from an EMBL/GenBank/DDBJ whole genome shotgun (WGS) entry which is preliminary data.</text>
</comment>
<evidence type="ECO:0000313" key="3">
    <source>
        <dbReference type="Proteomes" id="UP000660611"/>
    </source>
</evidence>
<dbReference type="InterPro" id="IPR011047">
    <property type="entry name" value="Quinoprotein_ADH-like_sf"/>
</dbReference>
<dbReference type="Gene3D" id="2.80.10.50">
    <property type="match status" value="1"/>
</dbReference>
<organism evidence="2 3">
    <name type="scientific">Dactylosporangium siamense</name>
    <dbReference type="NCBI Taxonomy" id="685454"/>
    <lineage>
        <taxon>Bacteria</taxon>
        <taxon>Bacillati</taxon>
        <taxon>Actinomycetota</taxon>
        <taxon>Actinomycetes</taxon>
        <taxon>Micromonosporales</taxon>
        <taxon>Micromonosporaceae</taxon>
        <taxon>Dactylosporangium</taxon>
    </lineage>
</organism>
<dbReference type="EMBL" id="BONQ01000083">
    <property type="protein sequence ID" value="GIG47484.1"/>
    <property type="molecule type" value="Genomic_DNA"/>
</dbReference>
<dbReference type="SUPFAM" id="SSF50998">
    <property type="entry name" value="Quinoprotein alcohol dehydrogenase-like"/>
    <property type="match status" value="1"/>
</dbReference>
<keyword evidence="3" id="KW-1185">Reference proteome</keyword>
<sequence>MSLMRLFRQIVRTALAAAAATVVCGLFGGAEAGAAVVEKTPLLSPSFDGTVWAVAYSSDGGTVYVGGSFGKAIVNGKSITRSRLAAINTHTGALLDWAPAADSTVRALAVNGNSVYAAGDFTKVAGAKRDSLAELDATTGAVNAFNHAVSGSPVTLGVGGGRLYVGGKFTTIDTAKRTNLAAFSLTTGELDAGWAPTTDDRVEALAVTSSRVYLGGSFHKTNGVSNALRLTAVDAEDGKLDKNFMPRPSAIVLAVAVGPDGIYAGMGGQGGRAVAYTPAGKVQWTRVFDGDVQALTVLDGVAYVGGHYDKACTTSNNGSQGACTDGSVSRVKLAAIDARGKLLDWAPQGNGVAGVRAMAANPALDQVVAGGEFTTIGGVTQKRIALFG</sequence>
<dbReference type="GO" id="GO:0005935">
    <property type="term" value="C:cellular bud neck"/>
    <property type="evidence" value="ECO:0007669"/>
    <property type="project" value="TreeGrafter"/>
</dbReference>
<proteinExistence type="predicted"/>
<feature type="chain" id="PRO_5037341198" description="PQQ-binding-like beta-propeller repeat protein" evidence="1">
    <location>
        <begin position="35"/>
        <end position="388"/>
    </location>
</feature>
<name>A0A919U9E6_9ACTN</name>
<gene>
    <name evidence="2" type="ORF">Dsi01nite_055250</name>
</gene>
<protein>
    <recommendedName>
        <fullName evidence="4">PQQ-binding-like beta-propeller repeat protein</fullName>
    </recommendedName>
</protein>
<reference evidence="2" key="1">
    <citation type="submission" date="2021-01" db="EMBL/GenBank/DDBJ databases">
        <title>Whole genome shotgun sequence of Dactylosporangium siamense NBRC 106093.</title>
        <authorList>
            <person name="Komaki H."/>
            <person name="Tamura T."/>
        </authorList>
    </citation>
    <scope>NUCLEOTIDE SEQUENCE</scope>
    <source>
        <strain evidence="2">NBRC 106093</strain>
    </source>
</reference>
<dbReference type="Proteomes" id="UP000660611">
    <property type="component" value="Unassembled WGS sequence"/>
</dbReference>
<keyword evidence="1" id="KW-0732">Signal</keyword>
<dbReference type="GO" id="GO:1902929">
    <property type="term" value="C:plasma membrane of growing cell tip"/>
    <property type="evidence" value="ECO:0007669"/>
    <property type="project" value="TreeGrafter"/>
</dbReference>
<evidence type="ECO:0000313" key="2">
    <source>
        <dbReference type="EMBL" id="GIG47484.1"/>
    </source>
</evidence>
<dbReference type="AlphaFoldDB" id="A0A919U9E6"/>
<evidence type="ECO:0008006" key="4">
    <source>
        <dbReference type="Google" id="ProtNLM"/>
    </source>
</evidence>
<feature type="signal peptide" evidence="1">
    <location>
        <begin position="1"/>
        <end position="34"/>
    </location>
</feature>
<evidence type="ECO:0000256" key="1">
    <source>
        <dbReference type="SAM" id="SignalP"/>
    </source>
</evidence>
<dbReference type="PANTHER" id="PTHR31778:SF2">
    <property type="entry name" value="BUD SITE SELECTION PROTEIN RAX2"/>
    <property type="match status" value="1"/>
</dbReference>
<dbReference type="PANTHER" id="PTHR31778">
    <property type="entry name" value="BUD SITE SELECTION PROTEIN RAX2"/>
    <property type="match status" value="1"/>
</dbReference>